<gene>
    <name evidence="1" type="ORF">PUN28_010738</name>
</gene>
<keyword evidence="2" id="KW-1185">Reference proteome</keyword>
<organism evidence="1 2">
    <name type="scientific">Cardiocondyla obscurior</name>
    <dbReference type="NCBI Taxonomy" id="286306"/>
    <lineage>
        <taxon>Eukaryota</taxon>
        <taxon>Metazoa</taxon>
        <taxon>Ecdysozoa</taxon>
        <taxon>Arthropoda</taxon>
        <taxon>Hexapoda</taxon>
        <taxon>Insecta</taxon>
        <taxon>Pterygota</taxon>
        <taxon>Neoptera</taxon>
        <taxon>Endopterygota</taxon>
        <taxon>Hymenoptera</taxon>
        <taxon>Apocrita</taxon>
        <taxon>Aculeata</taxon>
        <taxon>Formicoidea</taxon>
        <taxon>Formicidae</taxon>
        <taxon>Myrmicinae</taxon>
        <taxon>Cardiocondyla</taxon>
    </lineage>
</organism>
<dbReference type="EMBL" id="JADYXP020000010">
    <property type="protein sequence ID" value="KAL0115422.1"/>
    <property type="molecule type" value="Genomic_DNA"/>
</dbReference>
<reference evidence="1 2" key="1">
    <citation type="submission" date="2023-03" db="EMBL/GenBank/DDBJ databases">
        <title>High recombination rates correlate with genetic variation in Cardiocondyla obscurior ants.</title>
        <authorList>
            <person name="Errbii M."/>
        </authorList>
    </citation>
    <scope>NUCLEOTIDE SEQUENCE [LARGE SCALE GENOMIC DNA]</scope>
    <source>
        <strain evidence="1">Alpha-2009</strain>
        <tissue evidence="1">Whole body</tissue>
    </source>
</reference>
<protein>
    <submittedName>
        <fullName evidence="1">Uncharacterized protein</fullName>
    </submittedName>
</protein>
<dbReference type="AlphaFoldDB" id="A0AAW2FND9"/>
<name>A0AAW2FND9_9HYME</name>
<evidence type="ECO:0000313" key="1">
    <source>
        <dbReference type="EMBL" id="KAL0115422.1"/>
    </source>
</evidence>
<sequence length="362" mass="41844">MSNLESADGVRGHNIFPHERYLNVTVPITIRCDRFPSSTFASANNSSPDTDIKFILTRPRSTRLVIITTIDTRCSQTIRQKPSNVGGSGPWRFHISISPVIFVITTCHRFKNTGLNRATRLSTHQDDVKISVLFRPEYLVLFHFHFRDYVDFVYVENLLERIYYYYFFFFFFFIQDGRDSGVTGFILRYFLSFVNTTTVHEPAERSQWLLTREYIQVSVLGLILSELGILHGARHVLNELLNSYGGPLAVLLAVLPFLKSGNVPWRIIQVVVGSVEAFPKDRSAQRETMLRHLSKKTQVHRHPEGLVQYPFLQARKNRDEVQNTPTRTAHALSLLARESLTRRVASRCAARFRSAPRREWLR</sequence>
<dbReference type="Proteomes" id="UP001430953">
    <property type="component" value="Unassembled WGS sequence"/>
</dbReference>
<proteinExistence type="predicted"/>
<comment type="caution">
    <text evidence="1">The sequence shown here is derived from an EMBL/GenBank/DDBJ whole genome shotgun (WGS) entry which is preliminary data.</text>
</comment>
<evidence type="ECO:0000313" key="2">
    <source>
        <dbReference type="Proteomes" id="UP001430953"/>
    </source>
</evidence>
<accession>A0AAW2FND9</accession>